<dbReference type="InterPro" id="IPR002196">
    <property type="entry name" value="Glyco_hydro_24"/>
</dbReference>
<dbReference type="Gene3D" id="1.10.101.10">
    <property type="entry name" value="PGBD-like superfamily/PGBD"/>
    <property type="match status" value="1"/>
</dbReference>
<dbReference type="GO" id="GO:0042742">
    <property type="term" value="P:defense response to bacterium"/>
    <property type="evidence" value="ECO:0007669"/>
    <property type="project" value="UniProtKB-KW"/>
</dbReference>
<dbReference type="GO" id="GO:0016998">
    <property type="term" value="P:cell wall macromolecule catabolic process"/>
    <property type="evidence" value="ECO:0007669"/>
    <property type="project" value="InterPro"/>
</dbReference>
<dbReference type="InterPro" id="IPR023347">
    <property type="entry name" value="Lysozyme_dom_sf"/>
</dbReference>
<dbReference type="InterPro" id="IPR036366">
    <property type="entry name" value="PGBDSf"/>
</dbReference>
<dbReference type="OrthoDB" id="5327667at2"/>
<dbReference type="Gene3D" id="1.10.530.40">
    <property type="match status" value="1"/>
</dbReference>
<evidence type="ECO:0000256" key="3">
    <source>
        <dbReference type="ARBA" id="ARBA00023200"/>
    </source>
</evidence>
<dbReference type="GO" id="GO:0003796">
    <property type="term" value="F:lysozyme activity"/>
    <property type="evidence" value="ECO:0007669"/>
    <property type="project" value="UniProtKB-EC"/>
</dbReference>
<proteinExistence type="inferred from homology"/>
<keyword evidence="4" id="KW-0326">Glycosidase</keyword>
<evidence type="ECO:0000256" key="4">
    <source>
        <dbReference type="RuleBase" id="RU003788"/>
    </source>
</evidence>
<keyword evidence="2 4" id="KW-0081">Bacteriolytic enzyme</keyword>
<accession>A0A6N8TB92</accession>
<dbReference type="PANTHER" id="PTHR38107">
    <property type="match status" value="1"/>
</dbReference>
<organism evidence="7 8">
    <name type="scientific">Shinella zoogloeoides</name>
    <name type="common">Crabtreella saccharophila</name>
    <dbReference type="NCBI Taxonomy" id="352475"/>
    <lineage>
        <taxon>Bacteria</taxon>
        <taxon>Pseudomonadati</taxon>
        <taxon>Pseudomonadota</taxon>
        <taxon>Alphaproteobacteria</taxon>
        <taxon>Hyphomicrobiales</taxon>
        <taxon>Rhizobiaceae</taxon>
        <taxon>Shinella</taxon>
    </lineage>
</organism>
<comment type="caution">
    <text evidence="7">The sequence shown here is derived from an EMBL/GenBank/DDBJ whole genome shotgun (WGS) entry which is preliminary data.</text>
</comment>
<keyword evidence="1 4" id="KW-0929">Antimicrobial</keyword>
<dbReference type="RefSeq" id="WP_160784834.1">
    <property type="nucleotide sequence ID" value="NZ_CP086610.1"/>
</dbReference>
<evidence type="ECO:0000259" key="6">
    <source>
        <dbReference type="Pfam" id="PF01471"/>
    </source>
</evidence>
<evidence type="ECO:0000256" key="1">
    <source>
        <dbReference type="ARBA" id="ARBA00022529"/>
    </source>
</evidence>
<dbReference type="CDD" id="cd00737">
    <property type="entry name" value="lyz_endolysin_autolysin"/>
    <property type="match status" value="1"/>
</dbReference>
<sequence>MNMHVSPKGRSFLVGHEGVATKAYRCPAGIITIGSGLTAASGVIVPKLGMTITLEENDRLVDLALTRNYLPRVRKALGDSVAQNAVDGAASFDFNTGAILKASWVKSFLNGDNITARKALSAWNKGGGKVLKGLVRRRAEEADIILRGVYPAWVALTSITPTIESTDFATYVVSVTEIEREEIRAAFARFGFDVGTVKGLVARAAVVEFQRAHDLKPDGKIGRATLATLQREIDAKAKSGTAAATTTGGVGVTVGGEVANIGLDTSLSSDAMFWAGSGVAVLGLAYGGYLAWRYRDLIAARLNDKLPRLAAYLRSF</sequence>
<dbReference type="InterPro" id="IPR036365">
    <property type="entry name" value="PGBD-like_sf"/>
</dbReference>
<evidence type="ECO:0000256" key="2">
    <source>
        <dbReference type="ARBA" id="ARBA00022638"/>
    </source>
</evidence>
<keyword evidence="3" id="KW-1035">Host cytoplasm</keyword>
<reference evidence="7 8" key="1">
    <citation type="submission" date="2019-12" db="EMBL/GenBank/DDBJ databases">
        <title>Shinella granuli gen. nov., sp. nov., and proposal of the reclassification of Zoogloea ramigera ATCC 19623 as Shinella zoogloeoides sp. nov.</title>
        <authorList>
            <person name="Gao J."/>
        </authorList>
    </citation>
    <scope>NUCLEOTIDE SEQUENCE [LARGE SCALE GENOMIC DNA]</scope>
    <source>
        <strain evidence="7 8">DSM 287</strain>
    </source>
</reference>
<dbReference type="AlphaFoldDB" id="A0A6N8TB92"/>
<evidence type="ECO:0000313" key="8">
    <source>
        <dbReference type="Proteomes" id="UP000440304"/>
    </source>
</evidence>
<dbReference type="PANTHER" id="PTHR38107:SF3">
    <property type="entry name" value="LYSOZYME RRRD-RELATED"/>
    <property type="match status" value="1"/>
</dbReference>
<comment type="similarity">
    <text evidence="4">Belongs to the glycosyl hydrolase 24 family.</text>
</comment>
<dbReference type="Pfam" id="PF00959">
    <property type="entry name" value="Phage_lysozyme"/>
    <property type="match status" value="1"/>
</dbReference>
<dbReference type="SUPFAM" id="SSF47090">
    <property type="entry name" value="PGBD-like"/>
    <property type="match status" value="1"/>
</dbReference>
<name>A0A6N8TB92_SHIZO</name>
<evidence type="ECO:0000313" key="7">
    <source>
        <dbReference type="EMBL" id="MXN99425.1"/>
    </source>
</evidence>
<evidence type="ECO:0000256" key="5">
    <source>
        <dbReference type="SAM" id="Phobius"/>
    </source>
</evidence>
<keyword evidence="5" id="KW-1133">Transmembrane helix</keyword>
<keyword evidence="5" id="KW-0472">Membrane</keyword>
<feature type="transmembrane region" description="Helical" evidence="5">
    <location>
        <begin position="271"/>
        <end position="292"/>
    </location>
</feature>
<feature type="domain" description="Peptidoglycan binding-like" evidence="6">
    <location>
        <begin position="179"/>
        <end position="229"/>
    </location>
</feature>
<dbReference type="EC" id="3.2.1.17" evidence="4"/>
<dbReference type="Pfam" id="PF01471">
    <property type="entry name" value="PG_binding_1"/>
    <property type="match status" value="1"/>
</dbReference>
<keyword evidence="5" id="KW-0812">Transmembrane</keyword>
<dbReference type="InterPro" id="IPR023346">
    <property type="entry name" value="Lysozyme-like_dom_sf"/>
</dbReference>
<dbReference type="GO" id="GO:0031640">
    <property type="term" value="P:killing of cells of another organism"/>
    <property type="evidence" value="ECO:0007669"/>
    <property type="project" value="UniProtKB-KW"/>
</dbReference>
<dbReference type="InterPro" id="IPR033907">
    <property type="entry name" value="Endolysin_autolysin"/>
</dbReference>
<dbReference type="GO" id="GO:0009253">
    <property type="term" value="P:peptidoglycan catabolic process"/>
    <property type="evidence" value="ECO:0007669"/>
    <property type="project" value="InterPro"/>
</dbReference>
<protein>
    <recommendedName>
        <fullName evidence="4">Lysozyme</fullName>
        <ecNumber evidence="4">3.2.1.17</ecNumber>
    </recommendedName>
</protein>
<comment type="catalytic activity">
    <reaction evidence="4">
        <text>Hydrolysis of (1-&gt;4)-beta-linkages between N-acetylmuramic acid and N-acetyl-D-glucosamine residues in a peptidoglycan and between N-acetyl-D-glucosamine residues in chitodextrins.</text>
        <dbReference type="EC" id="3.2.1.17"/>
    </reaction>
</comment>
<dbReference type="InterPro" id="IPR002477">
    <property type="entry name" value="Peptidoglycan-bd-like"/>
</dbReference>
<dbReference type="InterPro" id="IPR051018">
    <property type="entry name" value="Bacteriophage_GH24"/>
</dbReference>
<dbReference type="Proteomes" id="UP000440304">
    <property type="component" value="Unassembled WGS sequence"/>
</dbReference>
<keyword evidence="4" id="KW-0378">Hydrolase</keyword>
<dbReference type="EMBL" id="WUML01000002">
    <property type="protein sequence ID" value="MXN99425.1"/>
    <property type="molecule type" value="Genomic_DNA"/>
</dbReference>
<gene>
    <name evidence="7" type="ORF">GR156_03880</name>
</gene>
<dbReference type="SUPFAM" id="SSF53955">
    <property type="entry name" value="Lysozyme-like"/>
    <property type="match status" value="1"/>
</dbReference>